<feature type="transmembrane region" description="Helical" evidence="2">
    <location>
        <begin position="61"/>
        <end position="86"/>
    </location>
</feature>
<evidence type="ECO:0000256" key="2">
    <source>
        <dbReference type="SAM" id="Phobius"/>
    </source>
</evidence>
<feature type="region of interest" description="Disordered" evidence="1">
    <location>
        <begin position="486"/>
        <end position="508"/>
    </location>
</feature>
<evidence type="ECO:0000256" key="1">
    <source>
        <dbReference type="SAM" id="MobiDB-lite"/>
    </source>
</evidence>
<comment type="caution">
    <text evidence="3">The sequence shown here is derived from an EMBL/GenBank/DDBJ whole genome shotgun (WGS) entry which is preliminary data.</text>
</comment>
<feature type="transmembrane region" description="Helical" evidence="2">
    <location>
        <begin position="21"/>
        <end position="41"/>
    </location>
</feature>
<gene>
    <name evidence="3" type="ORF">ACFPYI_12060</name>
</gene>
<feature type="transmembrane region" description="Helical" evidence="2">
    <location>
        <begin position="158"/>
        <end position="180"/>
    </location>
</feature>
<feature type="transmembrane region" description="Helical" evidence="2">
    <location>
        <begin position="200"/>
        <end position="224"/>
    </location>
</feature>
<feature type="transmembrane region" description="Helical" evidence="2">
    <location>
        <begin position="107"/>
        <end position="132"/>
    </location>
</feature>
<evidence type="ECO:0000313" key="4">
    <source>
        <dbReference type="Proteomes" id="UP001596099"/>
    </source>
</evidence>
<name>A0ABD5RNH3_9EURY</name>
<organism evidence="3 4">
    <name type="scientific">Halomarina salina</name>
    <dbReference type="NCBI Taxonomy" id="1872699"/>
    <lineage>
        <taxon>Archaea</taxon>
        <taxon>Methanobacteriati</taxon>
        <taxon>Methanobacteriota</taxon>
        <taxon>Stenosarchaea group</taxon>
        <taxon>Halobacteria</taxon>
        <taxon>Halobacteriales</taxon>
        <taxon>Natronomonadaceae</taxon>
        <taxon>Halomarina</taxon>
    </lineage>
</organism>
<accession>A0ABD5RNH3</accession>
<keyword evidence="2" id="KW-1133">Transmembrane helix</keyword>
<keyword evidence="2" id="KW-0812">Transmembrane</keyword>
<feature type="transmembrane region" description="Helical" evidence="2">
    <location>
        <begin position="244"/>
        <end position="261"/>
    </location>
</feature>
<dbReference type="AlphaFoldDB" id="A0ABD5RNH3"/>
<reference evidence="3 4" key="1">
    <citation type="journal article" date="2019" name="Int. J. Syst. Evol. Microbiol.">
        <title>The Global Catalogue of Microorganisms (GCM) 10K type strain sequencing project: providing services to taxonomists for standard genome sequencing and annotation.</title>
        <authorList>
            <consortium name="The Broad Institute Genomics Platform"/>
            <consortium name="The Broad Institute Genome Sequencing Center for Infectious Disease"/>
            <person name="Wu L."/>
            <person name="Ma J."/>
        </authorList>
    </citation>
    <scope>NUCLEOTIDE SEQUENCE [LARGE SCALE GENOMIC DNA]</scope>
    <source>
        <strain evidence="3 4">CGMCC 1.12543</strain>
    </source>
</reference>
<keyword evidence="2" id="KW-0472">Membrane</keyword>
<dbReference type="EMBL" id="JBHSQH010000001">
    <property type="protein sequence ID" value="MFC5972065.1"/>
    <property type="molecule type" value="Genomic_DNA"/>
</dbReference>
<evidence type="ECO:0000313" key="3">
    <source>
        <dbReference type="EMBL" id="MFC5972065.1"/>
    </source>
</evidence>
<dbReference type="RefSeq" id="WP_247415055.1">
    <property type="nucleotide sequence ID" value="NZ_JALLGW010000001.1"/>
</dbReference>
<proteinExistence type="predicted"/>
<protein>
    <submittedName>
        <fullName evidence="3">Uncharacterized protein</fullName>
    </submittedName>
</protein>
<dbReference type="Proteomes" id="UP001596099">
    <property type="component" value="Unassembled WGS sequence"/>
</dbReference>
<keyword evidence="4" id="KW-1185">Reference proteome</keyword>
<sequence>MAVVLGELLVRWVLIWQTTPVVAVLCPPVFAVLGAAAAVSPAREALGDAAFSQLPPYRGRLPSLIALSVIGHVLALLGGLVLFFLVDTPVRFMLYALARGDLISAGVVAVGPLIEIAIGTLLVWVIPGIAVIRCVEGESLTVALRNALAVLFDTPRTVVVGMGFNGYLALVGGLLLVVFFQTNSNPVFGNLRYHYRIQSLFLTVLLGGVAVVVLGLGLAVSVSYFVSQVPPRPSPTPLPSTGRLLIAGVVVLSLAAGAGAIRASETRPLGTGTTPLPDDADRMYAAAVSNTFAGGYEHRAVTIEDGAGSNRLWQVDRRNRQVRYTWWEEGESRPTGVTDGSVSYATMGLYAPGSESPFRLGSWTVMEVREADIAPGYAAVDDERLSLANRRLAPIDAEGWTVIDRSAETVMLEIDLQRHLLRETYGYTDHDLQPVETGDGRTFVIVGSETGATVHVQETTVRVVVDRETGELRSGTQTVDVRIEHDAGETSTARTERHRRVVSHSFQTETDVTRPADLGPVRPGEWVWRLLAY</sequence>